<organism evidence="2 3">
    <name type="scientific">Sphingobacterium faecale</name>
    <dbReference type="NCBI Taxonomy" id="2803775"/>
    <lineage>
        <taxon>Bacteria</taxon>
        <taxon>Pseudomonadati</taxon>
        <taxon>Bacteroidota</taxon>
        <taxon>Sphingobacteriia</taxon>
        <taxon>Sphingobacteriales</taxon>
        <taxon>Sphingobacteriaceae</taxon>
        <taxon>Sphingobacterium</taxon>
    </lineage>
</organism>
<name>A0ABS1R5G3_9SPHI</name>
<protein>
    <submittedName>
        <fullName evidence="2">Uncharacterized protein</fullName>
    </submittedName>
</protein>
<feature type="transmembrane region" description="Helical" evidence="1">
    <location>
        <begin position="28"/>
        <end position="48"/>
    </location>
</feature>
<keyword evidence="3" id="KW-1185">Reference proteome</keyword>
<feature type="transmembrane region" description="Helical" evidence="1">
    <location>
        <begin position="111"/>
        <end position="132"/>
    </location>
</feature>
<dbReference type="EMBL" id="JAERTY010000005">
    <property type="protein sequence ID" value="MBL1409091.1"/>
    <property type="molecule type" value="Genomic_DNA"/>
</dbReference>
<comment type="caution">
    <text evidence="2">The sequence shown here is derived from an EMBL/GenBank/DDBJ whole genome shotgun (WGS) entry which is preliminary data.</text>
</comment>
<evidence type="ECO:0000313" key="2">
    <source>
        <dbReference type="EMBL" id="MBL1409091.1"/>
    </source>
</evidence>
<sequence>MTSLSNNIPAPSQGWQDRIVQFMENVKNYLLINLILITLLFTLTGKLLQFLDPVAGVLDIGILTVALFGLLVGIAAVLCSLWLQELLWQPFKVFRKNIQSHFNRLSSWQQCILYFSVFFLMLYAVVKVMGIVL</sequence>
<evidence type="ECO:0000256" key="1">
    <source>
        <dbReference type="SAM" id="Phobius"/>
    </source>
</evidence>
<keyword evidence="1" id="KW-0472">Membrane</keyword>
<keyword evidence="1" id="KW-0812">Transmembrane</keyword>
<accession>A0ABS1R5G3</accession>
<evidence type="ECO:0000313" key="3">
    <source>
        <dbReference type="Proteomes" id="UP000625283"/>
    </source>
</evidence>
<gene>
    <name evidence="2" type="ORF">JKG61_10045</name>
</gene>
<keyword evidence="1" id="KW-1133">Transmembrane helix</keyword>
<proteinExistence type="predicted"/>
<reference evidence="2 3" key="1">
    <citation type="submission" date="2021-01" db="EMBL/GenBank/DDBJ databases">
        <title>C459-1 draft genome sequence.</title>
        <authorList>
            <person name="Zhang X.-F."/>
        </authorList>
    </citation>
    <scope>NUCLEOTIDE SEQUENCE [LARGE SCALE GENOMIC DNA]</scope>
    <source>
        <strain evidence="3">C459-1</strain>
    </source>
</reference>
<dbReference type="RefSeq" id="WP_202102851.1">
    <property type="nucleotide sequence ID" value="NZ_JAERTY010000005.1"/>
</dbReference>
<dbReference type="Proteomes" id="UP000625283">
    <property type="component" value="Unassembled WGS sequence"/>
</dbReference>
<feature type="transmembrane region" description="Helical" evidence="1">
    <location>
        <begin position="60"/>
        <end position="83"/>
    </location>
</feature>